<dbReference type="STRING" id="28173.VIBNI_A2898"/>
<protein>
    <recommendedName>
        <fullName evidence="1">SH3b domain-containing protein</fullName>
    </recommendedName>
</protein>
<evidence type="ECO:0000313" key="2">
    <source>
        <dbReference type="EMBL" id="CCO58933.1"/>
    </source>
</evidence>
<dbReference type="Pfam" id="PF08239">
    <property type="entry name" value="SH3_3"/>
    <property type="match status" value="1"/>
</dbReference>
<dbReference type="Gene3D" id="2.30.30.40">
    <property type="entry name" value="SH3 Domains"/>
    <property type="match status" value="1"/>
</dbReference>
<keyword evidence="3" id="KW-1185">Reference proteome</keyword>
<name>U4KGS6_9VIBR</name>
<dbReference type="Proteomes" id="UP000016895">
    <property type="component" value="Chromosome 1"/>
</dbReference>
<dbReference type="KEGG" id="vni:VIBNI_A2898"/>
<organism evidence="2 3">
    <name type="scientific">Vibrio nigripulchritudo</name>
    <dbReference type="NCBI Taxonomy" id="28173"/>
    <lineage>
        <taxon>Bacteria</taxon>
        <taxon>Pseudomonadati</taxon>
        <taxon>Pseudomonadota</taxon>
        <taxon>Gammaproteobacteria</taxon>
        <taxon>Vibrionales</taxon>
        <taxon>Vibrionaceae</taxon>
        <taxon>Vibrio</taxon>
    </lineage>
</organism>
<dbReference type="PATRIC" id="fig|1260221.3.peg.2760"/>
<gene>
    <name evidence="2" type="ORF">VIBNI_A2898</name>
</gene>
<dbReference type="AlphaFoldDB" id="U4KGS6"/>
<accession>U4KGS6</accession>
<reference evidence="2 3" key="1">
    <citation type="journal article" date="2013" name="ISME J.">
        <title>Comparative genomics of pathogenic lineages of Vibrio nigripulchritudo identifies virulence-associated traits.</title>
        <authorList>
            <person name="Goudenege D."/>
            <person name="Labreuche Y."/>
            <person name="Krin E."/>
            <person name="Ansquer D."/>
            <person name="Mangenot S."/>
            <person name="Calteau A."/>
            <person name="Medigue C."/>
            <person name="Mazel D."/>
            <person name="Polz M.F."/>
            <person name="Le Roux F."/>
        </authorList>
    </citation>
    <scope>NUCLEOTIDE SEQUENCE [LARGE SCALE GENOMIC DNA]</scope>
    <source>
        <strain evidence="3">SnF1</strain>
    </source>
</reference>
<proteinExistence type="predicted"/>
<dbReference type="OrthoDB" id="5873288at2"/>
<dbReference type="RefSeq" id="WP_022551526.1">
    <property type="nucleotide sequence ID" value="NC_022528.1"/>
</dbReference>
<evidence type="ECO:0000259" key="1">
    <source>
        <dbReference type="Pfam" id="PF08239"/>
    </source>
</evidence>
<dbReference type="EMBL" id="FO203526">
    <property type="protein sequence ID" value="CCO58933.1"/>
    <property type="molecule type" value="Genomic_DNA"/>
</dbReference>
<dbReference type="InterPro" id="IPR003646">
    <property type="entry name" value="SH3-like_bac-type"/>
</dbReference>
<evidence type="ECO:0000313" key="3">
    <source>
        <dbReference type="Proteomes" id="UP000016895"/>
    </source>
</evidence>
<feature type="domain" description="SH3b" evidence="1">
    <location>
        <begin position="132"/>
        <end position="184"/>
    </location>
</feature>
<dbReference type="PROSITE" id="PS51257">
    <property type="entry name" value="PROKAR_LIPOPROTEIN"/>
    <property type="match status" value="1"/>
</dbReference>
<dbReference type="eggNOG" id="ENOG502ZKF7">
    <property type="taxonomic scope" value="Bacteria"/>
</dbReference>
<sequence>MKLTVFKAVSLFAVGTLMSGCQLLSSQSKIEKVASNVKQSHAKSVTEISDHLDLYLSQSSRDQFLSQVTQALESDSSQPLTGRDRNTYARWSIQAEVQDWQAIEVKRPTEEGVETESDLVFMDIPYRSKTKLNLRAQPGTHGEKLGLLSKGEVFNAMAQVLDEPWYLVEQKGIIRGYVHKDYVKSNVSKRSILATQPNPLLYPYHEKESEAVAKVPVEGVLGIYICRNLVYELAKNEDVTEGGFKACRKQRNVWYIETPEVRGGAI</sequence>